<name>X0YHC4_9ZZZZ</name>
<protein>
    <submittedName>
        <fullName evidence="1">Uncharacterized protein</fullName>
    </submittedName>
</protein>
<dbReference type="AlphaFoldDB" id="X0YHC4"/>
<evidence type="ECO:0000313" key="1">
    <source>
        <dbReference type="EMBL" id="GAG47978.1"/>
    </source>
</evidence>
<comment type="caution">
    <text evidence="1">The sequence shown here is derived from an EMBL/GenBank/DDBJ whole genome shotgun (WGS) entry which is preliminary data.</text>
</comment>
<dbReference type="EMBL" id="BARS01050385">
    <property type="protein sequence ID" value="GAG47978.1"/>
    <property type="molecule type" value="Genomic_DNA"/>
</dbReference>
<reference evidence="1" key="1">
    <citation type="journal article" date="2014" name="Front. Microbiol.">
        <title>High frequency of phylogenetically diverse reductive dehalogenase-homologous genes in deep subseafloor sedimentary metagenomes.</title>
        <authorList>
            <person name="Kawai M."/>
            <person name="Futagami T."/>
            <person name="Toyoda A."/>
            <person name="Takaki Y."/>
            <person name="Nishi S."/>
            <person name="Hori S."/>
            <person name="Arai W."/>
            <person name="Tsubouchi T."/>
            <person name="Morono Y."/>
            <person name="Uchiyama I."/>
            <person name="Ito T."/>
            <person name="Fujiyama A."/>
            <person name="Inagaki F."/>
            <person name="Takami H."/>
        </authorList>
    </citation>
    <scope>NUCLEOTIDE SEQUENCE</scope>
    <source>
        <strain evidence="1">Expedition CK06-06</strain>
    </source>
</reference>
<proteinExistence type="predicted"/>
<accession>X0YHC4</accession>
<sequence length="235" mass="24088">VDASLEWTIFDETGLMPGATGDGPTLALPELTIAVGAWEASTDGDYIKYTAEIGSISLKNSIDYGIYDLGNGIAEAQGVLLGTELASLSLDAVYTTNTEYGLGGKYDANAFSLGAKYNSTGAYGLELVVPLTPITLTGQYAPGAAAYLIKGEYALSAGTITLQYKAVSAPEISVELADFPIVATTLLGATVTSTNGAMTITGTAETTLAEGLKFTLGAANTEGALTYFGKIGVSF</sequence>
<organism evidence="1">
    <name type="scientific">marine sediment metagenome</name>
    <dbReference type="NCBI Taxonomy" id="412755"/>
    <lineage>
        <taxon>unclassified sequences</taxon>
        <taxon>metagenomes</taxon>
        <taxon>ecological metagenomes</taxon>
    </lineage>
</organism>
<feature type="non-terminal residue" evidence="1">
    <location>
        <position position="1"/>
    </location>
</feature>
<gene>
    <name evidence="1" type="ORF">S01H1_75228</name>
</gene>